<keyword evidence="7" id="KW-1185">Reference proteome</keyword>
<feature type="domain" description="RRM" evidence="4">
    <location>
        <begin position="244"/>
        <end position="321"/>
    </location>
</feature>
<accession>A0A6A5KS02</accession>
<dbReference type="Pfam" id="PF05383">
    <property type="entry name" value="La"/>
    <property type="match status" value="1"/>
</dbReference>
<dbReference type="InterPro" id="IPR035979">
    <property type="entry name" value="RBD_domain_sf"/>
</dbReference>
<feature type="compositionally biased region" description="Basic and acidic residues" evidence="3">
    <location>
        <begin position="339"/>
        <end position="360"/>
    </location>
</feature>
<evidence type="ECO:0000259" key="5">
    <source>
        <dbReference type="PROSITE" id="PS50961"/>
    </source>
</evidence>
<feature type="region of interest" description="Disordered" evidence="3">
    <location>
        <begin position="1"/>
        <end position="125"/>
    </location>
</feature>
<dbReference type="OrthoDB" id="439993at2759"/>
<gene>
    <name evidence="6" type="ORF">BDW02DRAFT_564559</name>
</gene>
<dbReference type="SMART" id="SM00360">
    <property type="entry name" value="RRM"/>
    <property type="match status" value="1"/>
</dbReference>
<name>A0A6A5KS02_9PLEO</name>
<dbReference type="SUPFAM" id="SSF54928">
    <property type="entry name" value="RNA-binding domain, RBD"/>
    <property type="match status" value="1"/>
</dbReference>
<dbReference type="PANTHER" id="PTHR22792">
    <property type="entry name" value="LUPUS LA PROTEIN-RELATED"/>
    <property type="match status" value="1"/>
</dbReference>
<dbReference type="PROSITE" id="PS50961">
    <property type="entry name" value="HTH_LA"/>
    <property type="match status" value="1"/>
</dbReference>
<dbReference type="Gene3D" id="3.30.70.330">
    <property type="match status" value="1"/>
</dbReference>
<dbReference type="EMBL" id="ML975248">
    <property type="protein sequence ID" value="KAF1838957.1"/>
    <property type="molecule type" value="Genomic_DNA"/>
</dbReference>
<evidence type="ECO:0000256" key="2">
    <source>
        <dbReference type="PROSITE-ProRule" id="PRU00332"/>
    </source>
</evidence>
<dbReference type="CDD" id="cd12291">
    <property type="entry name" value="RRM1_La"/>
    <property type="match status" value="1"/>
</dbReference>
<sequence length="489" mass="55260">MADTEKTAAAATSPAAVTETQSAGEVGSGAKAETAEATTDSKPAEKASRADDGEEKWALNGKSDEKNGRRNDRGDRHDRYVRDNQRRDGARGRGQGRGSFHGKANGHSRTNKQNREFDNLPETDDPNEIRAQMEFYFSAQNLATDKHMFEVLEGPKNKPVPIHHICTFKRMRRFKPYSAVVAALRDSEDLVVVDDGEYNKPGSEAIKRKEPLVVPSNDGDEQKSPTTEELFYRLKNGSSNNMETSVYVKGFGKEEDAGQIALEKFFRPYGAVMVRKRRADDNAWKGSVFVEFDNEESQKQFLALDPTPQFNGNELVTMGKKEYILMKCKEKGIKPDWELTPQEKYEQRKKQREANGDNHGRSWGGGSRGNRGQSRGGRGGRGGYDRRDNRRDRNRSRSPRRRRDHSASGDSVDSRDWNERRNRFKSGKDDRGSRKEEKKEIDRDAHGVPVVKDSRTEAEIAANSNKRKADDGEREGSPKKSKIEIKQDE</sequence>
<dbReference type="InterPro" id="IPR036388">
    <property type="entry name" value="WH-like_DNA-bd_sf"/>
</dbReference>
<dbReference type="CDD" id="cd08029">
    <property type="entry name" value="LA_like_fungal"/>
    <property type="match status" value="1"/>
</dbReference>
<dbReference type="Proteomes" id="UP000800040">
    <property type="component" value="Unassembled WGS sequence"/>
</dbReference>
<evidence type="ECO:0008006" key="8">
    <source>
        <dbReference type="Google" id="ProtNLM"/>
    </source>
</evidence>
<feature type="compositionally biased region" description="Basic and acidic residues" evidence="3">
    <location>
        <begin position="42"/>
        <end position="91"/>
    </location>
</feature>
<dbReference type="GO" id="GO:0003729">
    <property type="term" value="F:mRNA binding"/>
    <property type="evidence" value="ECO:0007669"/>
    <property type="project" value="TreeGrafter"/>
</dbReference>
<organism evidence="6 7">
    <name type="scientific">Decorospora gaudefroyi</name>
    <dbReference type="NCBI Taxonomy" id="184978"/>
    <lineage>
        <taxon>Eukaryota</taxon>
        <taxon>Fungi</taxon>
        <taxon>Dikarya</taxon>
        <taxon>Ascomycota</taxon>
        <taxon>Pezizomycotina</taxon>
        <taxon>Dothideomycetes</taxon>
        <taxon>Pleosporomycetidae</taxon>
        <taxon>Pleosporales</taxon>
        <taxon>Pleosporineae</taxon>
        <taxon>Pleosporaceae</taxon>
        <taxon>Decorospora</taxon>
    </lineage>
</organism>
<feature type="region of interest" description="Disordered" evidence="3">
    <location>
        <begin position="339"/>
        <end position="489"/>
    </location>
</feature>
<dbReference type="Gene3D" id="1.10.10.10">
    <property type="entry name" value="Winged helix-like DNA-binding domain superfamily/Winged helix DNA-binding domain"/>
    <property type="match status" value="1"/>
</dbReference>
<dbReference type="InterPro" id="IPR006630">
    <property type="entry name" value="La_HTH"/>
</dbReference>
<dbReference type="InterPro" id="IPR036390">
    <property type="entry name" value="WH_DNA-bd_sf"/>
</dbReference>
<evidence type="ECO:0000256" key="1">
    <source>
        <dbReference type="ARBA" id="ARBA00022884"/>
    </source>
</evidence>
<feature type="compositionally biased region" description="Basic residues" evidence="3">
    <location>
        <begin position="392"/>
        <end position="404"/>
    </location>
</feature>
<feature type="compositionally biased region" description="Gly residues" evidence="3">
    <location>
        <begin position="362"/>
        <end position="382"/>
    </location>
</feature>
<dbReference type="GO" id="GO:0005634">
    <property type="term" value="C:nucleus"/>
    <property type="evidence" value="ECO:0007669"/>
    <property type="project" value="TreeGrafter"/>
</dbReference>
<reference evidence="6" key="1">
    <citation type="submission" date="2020-01" db="EMBL/GenBank/DDBJ databases">
        <authorList>
            <consortium name="DOE Joint Genome Institute"/>
            <person name="Haridas S."/>
            <person name="Albert R."/>
            <person name="Binder M."/>
            <person name="Bloem J."/>
            <person name="Labutti K."/>
            <person name="Salamov A."/>
            <person name="Andreopoulos B."/>
            <person name="Baker S.E."/>
            <person name="Barry K."/>
            <person name="Bills G."/>
            <person name="Bluhm B.H."/>
            <person name="Cannon C."/>
            <person name="Castanera R."/>
            <person name="Culley D.E."/>
            <person name="Daum C."/>
            <person name="Ezra D."/>
            <person name="Gonzalez J.B."/>
            <person name="Henrissat B."/>
            <person name="Kuo A."/>
            <person name="Liang C."/>
            <person name="Lipzen A."/>
            <person name="Lutzoni F."/>
            <person name="Magnuson J."/>
            <person name="Mondo S."/>
            <person name="Nolan M."/>
            <person name="Ohm R."/>
            <person name="Pangilinan J."/>
            <person name="Park H.-J."/>
            <person name="Ramirez L."/>
            <person name="Alfaro M."/>
            <person name="Sun H."/>
            <person name="Tritt A."/>
            <person name="Yoshinaga Y."/>
            <person name="Zwiers L.-H."/>
            <person name="Turgeon B.G."/>
            <person name="Goodwin S.B."/>
            <person name="Spatafora J.W."/>
            <person name="Crous P.W."/>
            <person name="Grigoriev I.V."/>
        </authorList>
    </citation>
    <scope>NUCLEOTIDE SEQUENCE</scope>
    <source>
        <strain evidence="6">P77</strain>
    </source>
</reference>
<proteinExistence type="predicted"/>
<dbReference type="SMART" id="SM00715">
    <property type="entry name" value="LA"/>
    <property type="match status" value="1"/>
</dbReference>
<dbReference type="InterPro" id="IPR045180">
    <property type="entry name" value="La_dom_prot"/>
</dbReference>
<keyword evidence="1 2" id="KW-0694">RNA-binding</keyword>
<dbReference type="AlphaFoldDB" id="A0A6A5KS02"/>
<dbReference type="InterPro" id="IPR012677">
    <property type="entry name" value="Nucleotide-bd_a/b_plait_sf"/>
</dbReference>
<feature type="compositionally biased region" description="Low complexity" evidence="3">
    <location>
        <begin position="7"/>
        <end position="20"/>
    </location>
</feature>
<feature type="domain" description="HTH La-type RNA-binding" evidence="5">
    <location>
        <begin position="119"/>
        <end position="210"/>
    </location>
</feature>
<dbReference type="InterPro" id="IPR000504">
    <property type="entry name" value="RRM_dom"/>
</dbReference>
<protein>
    <recommendedName>
        <fullName evidence="8">RNA-binding La domain-containing protein</fullName>
    </recommendedName>
</protein>
<evidence type="ECO:0000256" key="3">
    <source>
        <dbReference type="SAM" id="MobiDB-lite"/>
    </source>
</evidence>
<feature type="compositionally biased region" description="Basic and acidic residues" evidence="3">
    <location>
        <begin position="412"/>
        <end position="458"/>
    </location>
</feature>
<evidence type="ECO:0000313" key="7">
    <source>
        <dbReference type="Proteomes" id="UP000800040"/>
    </source>
</evidence>
<feature type="compositionally biased region" description="Basic and acidic residues" evidence="3">
    <location>
        <begin position="467"/>
        <end position="489"/>
    </location>
</feature>
<dbReference type="PROSITE" id="PS50102">
    <property type="entry name" value="RRM"/>
    <property type="match status" value="1"/>
</dbReference>
<evidence type="ECO:0000313" key="6">
    <source>
        <dbReference type="EMBL" id="KAF1838957.1"/>
    </source>
</evidence>
<dbReference type="PANTHER" id="PTHR22792:SF140">
    <property type="entry name" value="ACHILLES, ISOFORM A"/>
    <property type="match status" value="1"/>
</dbReference>
<dbReference type="SUPFAM" id="SSF46785">
    <property type="entry name" value="Winged helix' DNA-binding domain"/>
    <property type="match status" value="1"/>
</dbReference>
<evidence type="ECO:0000259" key="4">
    <source>
        <dbReference type="PROSITE" id="PS50102"/>
    </source>
</evidence>